<evidence type="ECO:0000313" key="3">
    <source>
        <dbReference type="Proteomes" id="UP000019205"/>
    </source>
</evidence>
<feature type="coiled-coil region" evidence="1">
    <location>
        <begin position="57"/>
        <end position="84"/>
    </location>
</feature>
<protein>
    <submittedName>
        <fullName evidence="2">Integrating conjugative element protein family</fullName>
    </submittedName>
</protein>
<keyword evidence="3" id="KW-1185">Reference proteome</keyword>
<dbReference type="AlphaFoldDB" id="A4AE43"/>
<dbReference type="InterPro" id="IPR021207">
    <property type="entry name" value="Integr_conj_element_PFL4705"/>
</dbReference>
<accession>A4AE43</accession>
<proteinExistence type="predicted"/>
<organism evidence="2 3">
    <name type="scientific">Congregibacter litoralis KT71</name>
    <dbReference type="NCBI Taxonomy" id="314285"/>
    <lineage>
        <taxon>Bacteria</taxon>
        <taxon>Pseudomonadati</taxon>
        <taxon>Pseudomonadota</taxon>
        <taxon>Gammaproteobacteria</taxon>
        <taxon>Cellvibrionales</taxon>
        <taxon>Halieaceae</taxon>
        <taxon>Congregibacter</taxon>
    </lineage>
</organism>
<reference evidence="2 3" key="1">
    <citation type="journal article" date="2007" name="Proc. Natl. Acad. Sci. U.S.A.">
        <title>Characterization of a marine gammaproteobacterium capable of aerobic anoxygenic photosynthesis.</title>
        <authorList>
            <person name="Fuchs B.M."/>
            <person name="Spring S."/>
            <person name="Teeling H."/>
            <person name="Quast C."/>
            <person name="Wulf J."/>
            <person name="Schattenhofer M."/>
            <person name="Yan S."/>
            <person name="Ferriera S."/>
            <person name="Johnson J."/>
            <person name="Glockner F.O."/>
            <person name="Amann R."/>
        </authorList>
    </citation>
    <scope>NUCLEOTIDE SEQUENCE [LARGE SCALE GENOMIC DNA]</scope>
    <source>
        <strain evidence="2">KT71</strain>
    </source>
</reference>
<dbReference type="eggNOG" id="COG3064">
    <property type="taxonomic scope" value="Bacteria"/>
</dbReference>
<dbReference type="EMBL" id="AAOA02000001">
    <property type="protein sequence ID" value="EAQ95735.2"/>
    <property type="molecule type" value="Genomic_DNA"/>
</dbReference>
<evidence type="ECO:0000256" key="1">
    <source>
        <dbReference type="SAM" id="Coils"/>
    </source>
</evidence>
<dbReference type="Proteomes" id="UP000019205">
    <property type="component" value="Chromosome"/>
</dbReference>
<gene>
    <name evidence="2" type="ORF">KT71_13904</name>
</gene>
<dbReference type="NCBIfam" id="TIGR03752">
    <property type="entry name" value="conj_TIGR03752"/>
    <property type="match status" value="1"/>
</dbReference>
<keyword evidence="1" id="KW-0175">Coiled coil</keyword>
<dbReference type="HOGENOM" id="CLU_041117_0_0_6"/>
<dbReference type="OrthoDB" id="7061550at2"/>
<comment type="caution">
    <text evidence="2">The sequence shown here is derived from an EMBL/GenBank/DDBJ whole genome shotgun (WGS) entry which is preliminary data.</text>
</comment>
<evidence type="ECO:0000313" key="2">
    <source>
        <dbReference type="EMBL" id="EAQ95735.2"/>
    </source>
</evidence>
<dbReference type="RefSeq" id="WP_023659655.1">
    <property type="nucleotide sequence ID" value="NZ_CM002299.1"/>
</dbReference>
<reference evidence="2 3" key="2">
    <citation type="journal article" date="2009" name="PLoS ONE">
        <title>The photosynthetic apparatus and its regulation in the aerobic gammaproteobacterium Congregibacter litoralis gen. nov., sp. nov.</title>
        <authorList>
            <person name="Spring S."/>
            <person name="Lunsdorf H."/>
            <person name="Fuchs B.M."/>
            <person name="Tindall B.J."/>
        </authorList>
    </citation>
    <scope>NUCLEOTIDE SEQUENCE [LARGE SCALE GENOMIC DNA]</scope>
    <source>
        <strain evidence="2">KT71</strain>
    </source>
</reference>
<name>A4AE43_9GAMM</name>
<dbReference type="STRING" id="314285.KT71_13904"/>
<sequence length="470" mass="49833">MPTVRANRLLPIFGAASLLLLTVVTLKSCGTETSTGLSMDKVPIAPAPDADTPADTIKTLTANVAGMTAEVEALRRENAGLARDNKTFINSRTQIEQNVTTQLRRELLSREKDADNRDRIDSGVLASLTSRIDGLAASIEQVQPGSRNDFPVGFGFDGMSDGRSPSTELLWIEPLGSRNTMATHSGSLDRADQAMDGYLGRATTQTRQVTADARTQVAVLQAKPAYTVPRNATLIGSTAMTAMIGRIPVQGQVRDPMPFKVITGPENLAANGLSVPGVQGMIWSGTAVGDWTLSCVTGRLESVTFVFDDGTIRTLSSDDRSMQASGQGGRDLSLGWVSDAQGVPCISGDRKSNAAAFLSQRIGVQAIQAAADAAAASQTTSVIGNAGNITDSVTGDVGRFVLGRTASGGSEEIAKWLIERQSQNFDAVFVPAGTTLAIHVDRELAIDFDYQGRKLDHALATPFTRYSRLD</sequence>